<protein>
    <submittedName>
        <fullName evidence="2">Uncharacterized protein</fullName>
    </submittedName>
</protein>
<evidence type="ECO:0000313" key="2">
    <source>
        <dbReference type="EMBL" id="OCT70080.1"/>
    </source>
</evidence>
<feature type="compositionally biased region" description="Basic and acidic residues" evidence="1">
    <location>
        <begin position="8"/>
        <end position="20"/>
    </location>
</feature>
<accession>A0A974CCK2</accession>
<evidence type="ECO:0000313" key="3">
    <source>
        <dbReference type="Proteomes" id="UP000694892"/>
    </source>
</evidence>
<reference evidence="3" key="1">
    <citation type="journal article" date="2016" name="Nature">
        <title>Genome evolution in the allotetraploid frog Xenopus laevis.</title>
        <authorList>
            <person name="Session A.M."/>
            <person name="Uno Y."/>
            <person name="Kwon T."/>
            <person name="Chapman J.A."/>
            <person name="Toyoda A."/>
            <person name="Takahashi S."/>
            <person name="Fukui A."/>
            <person name="Hikosaka A."/>
            <person name="Suzuki A."/>
            <person name="Kondo M."/>
            <person name="van Heeringen S.J."/>
            <person name="Quigley I."/>
            <person name="Heinz S."/>
            <person name="Ogino H."/>
            <person name="Ochi H."/>
            <person name="Hellsten U."/>
            <person name="Lyons J.B."/>
            <person name="Simakov O."/>
            <person name="Putnam N."/>
            <person name="Stites J."/>
            <person name="Kuroki Y."/>
            <person name="Tanaka T."/>
            <person name="Michiue T."/>
            <person name="Watanabe M."/>
            <person name="Bogdanovic O."/>
            <person name="Lister R."/>
            <person name="Georgiou G."/>
            <person name="Paranjpe S.S."/>
            <person name="van Kruijsbergen I."/>
            <person name="Shu S."/>
            <person name="Carlson J."/>
            <person name="Kinoshita T."/>
            <person name="Ohta Y."/>
            <person name="Mawaribuchi S."/>
            <person name="Jenkins J."/>
            <person name="Grimwood J."/>
            <person name="Schmutz J."/>
            <person name="Mitros T."/>
            <person name="Mozaffari S.V."/>
            <person name="Suzuki Y."/>
            <person name="Haramoto Y."/>
            <person name="Yamamoto T.S."/>
            <person name="Takagi C."/>
            <person name="Heald R."/>
            <person name="Miller K."/>
            <person name="Haudenschild C."/>
            <person name="Kitzman J."/>
            <person name="Nakayama T."/>
            <person name="Izutsu Y."/>
            <person name="Robert J."/>
            <person name="Fortriede J."/>
            <person name="Burns K."/>
            <person name="Lotay V."/>
            <person name="Karimi K."/>
            <person name="Yasuoka Y."/>
            <person name="Dichmann D.S."/>
            <person name="Flajnik M.F."/>
            <person name="Houston D.W."/>
            <person name="Shendure J."/>
            <person name="DuPasquier L."/>
            <person name="Vize P.D."/>
            <person name="Zorn A.M."/>
            <person name="Ito M."/>
            <person name="Marcotte E.M."/>
            <person name="Wallingford J.B."/>
            <person name="Ito Y."/>
            <person name="Asashima M."/>
            <person name="Ueno N."/>
            <person name="Matsuda Y."/>
            <person name="Veenstra G.J."/>
            <person name="Fujiyama A."/>
            <person name="Harland R.M."/>
            <person name="Taira M."/>
            <person name="Rokhsar D.S."/>
        </authorList>
    </citation>
    <scope>NUCLEOTIDE SEQUENCE [LARGE SCALE GENOMIC DNA]</scope>
    <source>
        <strain evidence="3">J</strain>
    </source>
</reference>
<evidence type="ECO:0000256" key="1">
    <source>
        <dbReference type="SAM" id="MobiDB-lite"/>
    </source>
</evidence>
<name>A0A974CCK2_XENLA</name>
<dbReference type="Proteomes" id="UP000694892">
    <property type="component" value="Chromosome 7S"/>
</dbReference>
<gene>
    <name evidence="2" type="ORF">XELAEV_18037001mg</name>
</gene>
<dbReference type="AlphaFoldDB" id="A0A974CCK2"/>
<proteinExistence type="predicted"/>
<sequence length="70" mass="7998">MAQGQWIDQRERKSAELEKKFQPDKEGQSCSCMQWHTTKKTMYECGAHIFSDLQLNTSGGGELVYLPQST</sequence>
<feature type="region of interest" description="Disordered" evidence="1">
    <location>
        <begin position="1"/>
        <end position="20"/>
    </location>
</feature>
<dbReference type="EMBL" id="CM004479">
    <property type="protein sequence ID" value="OCT70080.1"/>
    <property type="molecule type" value="Genomic_DNA"/>
</dbReference>
<organism evidence="2 3">
    <name type="scientific">Xenopus laevis</name>
    <name type="common">African clawed frog</name>
    <dbReference type="NCBI Taxonomy" id="8355"/>
    <lineage>
        <taxon>Eukaryota</taxon>
        <taxon>Metazoa</taxon>
        <taxon>Chordata</taxon>
        <taxon>Craniata</taxon>
        <taxon>Vertebrata</taxon>
        <taxon>Euteleostomi</taxon>
        <taxon>Amphibia</taxon>
        <taxon>Batrachia</taxon>
        <taxon>Anura</taxon>
        <taxon>Pipoidea</taxon>
        <taxon>Pipidae</taxon>
        <taxon>Xenopodinae</taxon>
        <taxon>Xenopus</taxon>
        <taxon>Xenopus</taxon>
    </lineage>
</organism>